<evidence type="ECO:0000313" key="2">
    <source>
        <dbReference type="EMBL" id="VDN01382.1"/>
    </source>
</evidence>
<dbReference type="EMBL" id="UYYF01004283">
    <property type="protein sequence ID" value="VDN01382.1"/>
    <property type="molecule type" value="Genomic_DNA"/>
</dbReference>
<dbReference type="AlphaFoldDB" id="A0A0N5CVH1"/>
<feature type="compositionally biased region" description="Low complexity" evidence="1">
    <location>
        <begin position="48"/>
        <end position="57"/>
    </location>
</feature>
<proteinExistence type="predicted"/>
<evidence type="ECO:0000313" key="3">
    <source>
        <dbReference type="Proteomes" id="UP000276776"/>
    </source>
</evidence>
<accession>A0A0N5CVH1</accession>
<reference evidence="2 3" key="2">
    <citation type="submission" date="2018-11" db="EMBL/GenBank/DDBJ databases">
        <authorList>
            <consortium name="Pathogen Informatics"/>
        </authorList>
    </citation>
    <scope>NUCLEOTIDE SEQUENCE [LARGE SCALE GENOMIC DNA]</scope>
</reference>
<evidence type="ECO:0000256" key="1">
    <source>
        <dbReference type="SAM" id="MobiDB-lite"/>
    </source>
</evidence>
<evidence type="ECO:0000313" key="4">
    <source>
        <dbReference type="WBParaSite" id="TCLT_0000430301-mRNA-1"/>
    </source>
</evidence>
<protein>
    <submittedName>
        <fullName evidence="4">RMI1_C domain-containing protein</fullName>
    </submittedName>
</protein>
<dbReference type="STRING" id="103827.A0A0N5CVH1"/>
<dbReference type="WBParaSite" id="TCLT_0000430301-mRNA-1">
    <property type="protein sequence ID" value="TCLT_0000430301-mRNA-1"/>
    <property type="gene ID" value="TCLT_0000430301"/>
</dbReference>
<reference evidence="4" key="1">
    <citation type="submission" date="2017-02" db="UniProtKB">
        <authorList>
            <consortium name="WormBaseParasite"/>
        </authorList>
    </citation>
    <scope>IDENTIFICATION</scope>
</reference>
<feature type="compositionally biased region" description="Polar residues" evidence="1">
    <location>
        <begin position="38"/>
        <end position="47"/>
    </location>
</feature>
<dbReference type="Proteomes" id="UP000276776">
    <property type="component" value="Unassembled WGS sequence"/>
</dbReference>
<feature type="compositionally biased region" description="Basic and acidic residues" evidence="1">
    <location>
        <begin position="23"/>
        <end position="33"/>
    </location>
</feature>
<dbReference type="OMA" id="PHVNIIE"/>
<sequence>SCSIFEPHIEPSSSNSKQIQNEQQKKQQEKYSDDFQALKNNTEQGNVSSSQHSSTTSNQKTEDSSKPLLNVKNANKEASLVLPDATLRVIPHVKTMEQCHSLNILSIREAYCQRRFHLIAYRARVQPVMCKLLAGLQFIGQNWTASLRISDESWESLDCLIDNTAIHDLIGFTPQDAQQAMTSNDLVRITYYKRRAQAMIETFNRLDLVLTVEFSSSPNVIPLIVNITNLAAALTLC</sequence>
<name>A0A0N5CVH1_THECL</name>
<feature type="compositionally biased region" description="Low complexity" evidence="1">
    <location>
        <begin position="12"/>
        <end position="22"/>
    </location>
</feature>
<gene>
    <name evidence="2" type="ORF">TCLT_LOCUS4292</name>
</gene>
<feature type="region of interest" description="Disordered" evidence="1">
    <location>
        <begin position="1"/>
        <end position="69"/>
    </location>
</feature>
<dbReference type="OrthoDB" id="5810385at2759"/>
<keyword evidence="3" id="KW-1185">Reference proteome</keyword>
<organism evidence="4">
    <name type="scientific">Thelazia callipaeda</name>
    <name type="common">Oriental eyeworm</name>
    <name type="synonym">Parasitic nematode</name>
    <dbReference type="NCBI Taxonomy" id="103827"/>
    <lineage>
        <taxon>Eukaryota</taxon>
        <taxon>Metazoa</taxon>
        <taxon>Ecdysozoa</taxon>
        <taxon>Nematoda</taxon>
        <taxon>Chromadorea</taxon>
        <taxon>Rhabditida</taxon>
        <taxon>Spirurina</taxon>
        <taxon>Spiruromorpha</taxon>
        <taxon>Thelazioidea</taxon>
        <taxon>Thelaziidae</taxon>
        <taxon>Thelazia</taxon>
    </lineage>
</organism>